<feature type="compositionally biased region" description="Basic and acidic residues" evidence="1">
    <location>
        <begin position="20"/>
        <end position="48"/>
    </location>
</feature>
<evidence type="ECO:0000313" key="3">
    <source>
        <dbReference type="Proteomes" id="UP001341281"/>
    </source>
</evidence>
<protein>
    <submittedName>
        <fullName evidence="2">Uncharacterized protein</fullName>
    </submittedName>
</protein>
<sequence length="194" mass="22193">MRKVSSALGARQLAPNVVDWGHRPSDEVQLRGRRGRQGDEARPERGNELSQRKLKLAFKRLTSYERKSTDPTISEMANALIVKFDKYRKSPMSLSLFRMFKRRIAQFYLRKLDSKSYQVELDKFNVVLKKMHHFYVVATPSSCDAPAPAASMDTNQIVDNIDTELDSFLFDNATHGHGLEESSELTRYLAGTNH</sequence>
<dbReference type="Proteomes" id="UP001341281">
    <property type="component" value="Chromosome 03"/>
</dbReference>
<evidence type="ECO:0000256" key="1">
    <source>
        <dbReference type="SAM" id="MobiDB-lite"/>
    </source>
</evidence>
<accession>A0AAQ3WJW9</accession>
<proteinExistence type="predicted"/>
<keyword evidence="3" id="KW-1185">Reference proteome</keyword>
<evidence type="ECO:0000313" key="2">
    <source>
        <dbReference type="EMBL" id="WVZ64273.1"/>
    </source>
</evidence>
<gene>
    <name evidence="2" type="ORF">U9M48_013821</name>
</gene>
<dbReference type="AlphaFoldDB" id="A0AAQ3WJW9"/>
<dbReference type="EMBL" id="CP144747">
    <property type="protein sequence ID" value="WVZ64273.1"/>
    <property type="molecule type" value="Genomic_DNA"/>
</dbReference>
<name>A0AAQ3WJW9_PASNO</name>
<reference evidence="2 3" key="1">
    <citation type="submission" date="2024-02" db="EMBL/GenBank/DDBJ databases">
        <title>High-quality chromosome-scale genome assembly of Pensacola bahiagrass (Paspalum notatum Flugge var. saurae).</title>
        <authorList>
            <person name="Vega J.M."/>
            <person name="Podio M."/>
            <person name="Orjuela J."/>
            <person name="Siena L.A."/>
            <person name="Pessino S.C."/>
            <person name="Combes M.C."/>
            <person name="Mariac C."/>
            <person name="Albertini E."/>
            <person name="Pupilli F."/>
            <person name="Ortiz J.P.A."/>
            <person name="Leblanc O."/>
        </authorList>
    </citation>
    <scope>NUCLEOTIDE SEQUENCE [LARGE SCALE GENOMIC DNA]</scope>
    <source>
        <strain evidence="2">R1</strain>
        <tissue evidence="2">Leaf</tissue>
    </source>
</reference>
<feature type="region of interest" description="Disordered" evidence="1">
    <location>
        <begin position="18"/>
        <end position="48"/>
    </location>
</feature>
<organism evidence="2 3">
    <name type="scientific">Paspalum notatum var. saurae</name>
    <dbReference type="NCBI Taxonomy" id="547442"/>
    <lineage>
        <taxon>Eukaryota</taxon>
        <taxon>Viridiplantae</taxon>
        <taxon>Streptophyta</taxon>
        <taxon>Embryophyta</taxon>
        <taxon>Tracheophyta</taxon>
        <taxon>Spermatophyta</taxon>
        <taxon>Magnoliopsida</taxon>
        <taxon>Liliopsida</taxon>
        <taxon>Poales</taxon>
        <taxon>Poaceae</taxon>
        <taxon>PACMAD clade</taxon>
        <taxon>Panicoideae</taxon>
        <taxon>Andropogonodae</taxon>
        <taxon>Paspaleae</taxon>
        <taxon>Paspalinae</taxon>
        <taxon>Paspalum</taxon>
    </lineage>
</organism>